<evidence type="ECO:0000313" key="2">
    <source>
        <dbReference type="Proteomes" id="UP001241935"/>
    </source>
</evidence>
<name>A0AAW6UTW4_9GAMM</name>
<proteinExistence type="predicted"/>
<protein>
    <submittedName>
        <fullName evidence="1">Uncharacterized protein</fullName>
    </submittedName>
</protein>
<comment type="caution">
    <text evidence="1">The sequence shown here is derived from an EMBL/GenBank/DDBJ whole genome shotgun (WGS) entry which is preliminary data.</text>
</comment>
<dbReference type="Proteomes" id="UP001241935">
    <property type="component" value="Unassembled WGS sequence"/>
</dbReference>
<reference evidence="1" key="1">
    <citation type="submission" date="2023-04" db="EMBL/GenBank/DDBJ databases">
        <title>The environmental microbiomes in feedlot watering bowls are a reservoir of florfenicol resistance for bovine respiratory disease pathogens.</title>
        <authorList>
            <person name="Kos D.W."/>
            <person name="Ruzzini A.C."/>
            <person name="Schreiner B."/>
            <person name="Jelinski M.D."/>
        </authorList>
    </citation>
    <scope>NUCLEOTIDE SEQUENCE</scope>
    <source>
        <strain evidence="1">WB3</strain>
    </source>
</reference>
<sequence length="114" mass="13106">MSFSEEVGQFFALTAAQSAQLETGLIALEQAFQQAESDVVNTPAFASRFYQKFQQLIRAFAIDENHVEAFLEHLYATERYRQLVTYIVPSYYAAGGDRKVFEELYQEMLSDEQI</sequence>
<dbReference type="RefSeq" id="WP_284066178.1">
    <property type="nucleotide sequence ID" value="NZ_JASKNE010000001.1"/>
</dbReference>
<organism evidence="1 2">
    <name type="scientific">Acinetobacter terrestris</name>
    <dbReference type="NCBI Taxonomy" id="2529843"/>
    <lineage>
        <taxon>Bacteria</taxon>
        <taxon>Pseudomonadati</taxon>
        <taxon>Pseudomonadota</taxon>
        <taxon>Gammaproteobacteria</taxon>
        <taxon>Moraxellales</taxon>
        <taxon>Moraxellaceae</taxon>
        <taxon>Acinetobacter</taxon>
        <taxon>Acinetobacter Taxon 24</taxon>
    </lineage>
</organism>
<gene>
    <name evidence="1" type="ORF">QOR41_01800</name>
</gene>
<accession>A0AAW6UTW4</accession>
<dbReference type="AlphaFoldDB" id="A0AAW6UTW4"/>
<dbReference type="EMBL" id="JASKNE010000001">
    <property type="protein sequence ID" value="MDK1682607.1"/>
    <property type="molecule type" value="Genomic_DNA"/>
</dbReference>
<evidence type="ECO:0000313" key="1">
    <source>
        <dbReference type="EMBL" id="MDK1682607.1"/>
    </source>
</evidence>